<organism evidence="1 2">
    <name type="scientific">Gossypium gossypioides</name>
    <name type="common">Mexican cotton</name>
    <name type="synonym">Selera gossypioides</name>
    <dbReference type="NCBI Taxonomy" id="34282"/>
    <lineage>
        <taxon>Eukaryota</taxon>
        <taxon>Viridiplantae</taxon>
        <taxon>Streptophyta</taxon>
        <taxon>Embryophyta</taxon>
        <taxon>Tracheophyta</taxon>
        <taxon>Spermatophyta</taxon>
        <taxon>Magnoliopsida</taxon>
        <taxon>eudicotyledons</taxon>
        <taxon>Gunneridae</taxon>
        <taxon>Pentapetalae</taxon>
        <taxon>rosids</taxon>
        <taxon>malvids</taxon>
        <taxon>Malvales</taxon>
        <taxon>Malvaceae</taxon>
        <taxon>Malvoideae</taxon>
        <taxon>Gossypium</taxon>
    </lineage>
</organism>
<dbReference type="AlphaFoldDB" id="A0A7J9CRL5"/>
<evidence type="ECO:0000313" key="1">
    <source>
        <dbReference type="EMBL" id="MBA0751149.1"/>
    </source>
</evidence>
<sequence>MGASLNDIIISSGEPEKHAENITYMDASLYKAAAVGKIEEFNNYQRPGLESPKTPVPKP</sequence>
<keyword evidence="2" id="KW-1185">Reference proteome</keyword>
<proteinExistence type="predicted"/>
<dbReference type="OrthoDB" id="1847170at2759"/>
<evidence type="ECO:0000313" key="2">
    <source>
        <dbReference type="Proteomes" id="UP000593579"/>
    </source>
</evidence>
<protein>
    <submittedName>
        <fullName evidence="1">Uncharacterized protein</fullName>
    </submittedName>
</protein>
<comment type="caution">
    <text evidence="1">The sequence shown here is derived from an EMBL/GenBank/DDBJ whole genome shotgun (WGS) entry which is preliminary data.</text>
</comment>
<name>A0A7J9CRL5_GOSGO</name>
<dbReference type="Proteomes" id="UP000593579">
    <property type="component" value="Unassembled WGS sequence"/>
</dbReference>
<reference evidence="1 2" key="1">
    <citation type="journal article" date="2019" name="Genome Biol. Evol.">
        <title>Insights into the evolution of the New World diploid cottons (Gossypium, subgenus Houzingenia) based on genome sequencing.</title>
        <authorList>
            <person name="Grover C.E."/>
            <person name="Arick M.A. 2nd"/>
            <person name="Thrash A."/>
            <person name="Conover J.L."/>
            <person name="Sanders W.S."/>
            <person name="Peterson D.G."/>
            <person name="Frelichowski J.E."/>
            <person name="Scheffler J.A."/>
            <person name="Scheffler B.E."/>
            <person name="Wendel J.F."/>
        </authorList>
    </citation>
    <scope>NUCLEOTIDE SEQUENCE [LARGE SCALE GENOMIC DNA]</scope>
    <source>
        <strain evidence="1">5</strain>
        <tissue evidence="1">Leaf</tissue>
    </source>
</reference>
<gene>
    <name evidence="1" type="ORF">Gogos_002511</name>
</gene>
<accession>A0A7J9CRL5</accession>
<dbReference type="EMBL" id="JABEZY010000012">
    <property type="protein sequence ID" value="MBA0751149.1"/>
    <property type="molecule type" value="Genomic_DNA"/>
</dbReference>